<sequence>MADKESELYQHNLKVLNNLDIGDLVEFGSKVFNHWAVYVGNGYVIHLVTKEERKSFLQGVSSQLRRCTSLLGSGSSSMLSDTASSTEGFIWKQRFFDVAEKRRAKKNNLLDGNFPSFEPKEIVDRAESMLDEKRLESMLCMEDGTRREMSINGMNGDKMFYDVFRNNCEHFATWCRYGVPTSVQAEKAVERLKSLVTGVGIGVGVGVAGVGVARVAAGALVAGGMVVLKWMFK</sequence>
<dbReference type="InterPro" id="IPR007053">
    <property type="entry name" value="LRAT_dom"/>
</dbReference>
<keyword evidence="4" id="KW-0443">Lipid metabolism</keyword>
<gene>
    <name evidence="7" type="ORF">C0Q70_17436</name>
</gene>
<keyword evidence="5" id="KW-0472">Membrane</keyword>
<evidence type="ECO:0000259" key="6">
    <source>
        <dbReference type="PROSITE" id="PS51934"/>
    </source>
</evidence>
<feature type="domain" description="LRAT" evidence="6">
    <location>
        <begin position="24"/>
        <end position="184"/>
    </location>
</feature>
<feature type="transmembrane region" description="Helical" evidence="5">
    <location>
        <begin position="201"/>
        <end position="228"/>
    </location>
</feature>
<dbReference type="STRING" id="400727.A0A2T7NKD9"/>
<comment type="similarity">
    <text evidence="1">Belongs to the H-rev107 family.</text>
</comment>
<dbReference type="Pfam" id="PF04970">
    <property type="entry name" value="LRAT"/>
    <property type="match status" value="2"/>
</dbReference>
<dbReference type="PROSITE" id="PS51934">
    <property type="entry name" value="LRAT"/>
    <property type="match status" value="1"/>
</dbReference>
<dbReference type="PANTHER" id="PTHR13943:SF77">
    <property type="entry name" value="LRAT DOMAIN-CONTAINING PROTEIN"/>
    <property type="match status" value="1"/>
</dbReference>
<dbReference type="AlphaFoldDB" id="A0A2T7NKD9"/>
<accession>A0A2T7NKD9</accession>
<dbReference type="OrthoDB" id="421951at2759"/>
<dbReference type="GO" id="GO:0004623">
    <property type="term" value="F:phospholipase A2 activity"/>
    <property type="evidence" value="ECO:0007669"/>
    <property type="project" value="TreeGrafter"/>
</dbReference>
<dbReference type="Gene3D" id="3.90.1720.10">
    <property type="entry name" value="endopeptidase domain like (from Nostoc punctiforme)"/>
    <property type="match status" value="1"/>
</dbReference>
<proteinExistence type="inferred from homology"/>
<keyword evidence="8" id="KW-1185">Reference proteome</keyword>
<evidence type="ECO:0000256" key="4">
    <source>
        <dbReference type="ARBA" id="ARBA00023098"/>
    </source>
</evidence>
<evidence type="ECO:0000313" key="8">
    <source>
        <dbReference type="Proteomes" id="UP000245119"/>
    </source>
</evidence>
<dbReference type="OMA" id="CEHFANR"/>
<evidence type="ECO:0000256" key="2">
    <source>
        <dbReference type="ARBA" id="ARBA00022679"/>
    </source>
</evidence>
<dbReference type="InterPro" id="IPR051496">
    <property type="entry name" value="H-rev107_PLA/AT"/>
</dbReference>
<reference evidence="7 8" key="1">
    <citation type="submission" date="2018-04" db="EMBL/GenBank/DDBJ databases">
        <title>The genome of golden apple snail Pomacea canaliculata provides insight into stress tolerance and invasive adaptation.</title>
        <authorList>
            <person name="Liu C."/>
            <person name="Liu B."/>
            <person name="Ren Y."/>
            <person name="Zhang Y."/>
            <person name="Wang H."/>
            <person name="Li S."/>
            <person name="Jiang F."/>
            <person name="Yin L."/>
            <person name="Zhang G."/>
            <person name="Qian W."/>
            <person name="Fan W."/>
        </authorList>
    </citation>
    <scope>NUCLEOTIDE SEQUENCE [LARGE SCALE GENOMIC DNA]</scope>
    <source>
        <strain evidence="7">SZHN2017</strain>
        <tissue evidence="7">Muscle</tissue>
    </source>
</reference>
<dbReference type="Proteomes" id="UP000245119">
    <property type="component" value="Linkage Group LG11"/>
</dbReference>
<keyword evidence="5" id="KW-0812">Transmembrane</keyword>
<keyword evidence="5" id="KW-1133">Transmembrane helix</keyword>
<dbReference type="EMBL" id="PZQS01000011">
    <property type="protein sequence ID" value="PVD21637.1"/>
    <property type="molecule type" value="Genomic_DNA"/>
</dbReference>
<dbReference type="GO" id="GO:0070292">
    <property type="term" value="P:N-acylphosphatidylethanolamine metabolic process"/>
    <property type="evidence" value="ECO:0007669"/>
    <property type="project" value="TreeGrafter"/>
</dbReference>
<evidence type="ECO:0000256" key="5">
    <source>
        <dbReference type="SAM" id="Phobius"/>
    </source>
</evidence>
<comment type="caution">
    <text evidence="7">The sequence shown here is derived from an EMBL/GenBank/DDBJ whole genome shotgun (WGS) entry which is preliminary data.</text>
</comment>
<organism evidence="7 8">
    <name type="scientific">Pomacea canaliculata</name>
    <name type="common">Golden apple snail</name>
    <dbReference type="NCBI Taxonomy" id="400727"/>
    <lineage>
        <taxon>Eukaryota</taxon>
        <taxon>Metazoa</taxon>
        <taxon>Spiralia</taxon>
        <taxon>Lophotrochozoa</taxon>
        <taxon>Mollusca</taxon>
        <taxon>Gastropoda</taxon>
        <taxon>Caenogastropoda</taxon>
        <taxon>Architaenioglossa</taxon>
        <taxon>Ampullarioidea</taxon>
        <taxon>Ampullariidae</taxon>
        <taxon>Pomacea</taxon>
    </lineage>
</organism>
<keyword evidence="2" id="KW-0808">Transferase</keyword>
<name>A0A2T7NKD9_POMCA</name>
<dbReference type="GO" id="GO:0016410">
    <property type="term" value="F:N-acyltransferase activity"/>
    <property type="evidence" value="ECO:0007669"/>
    <property type="project" value="TreeGrafter"/>
</dbReference>
<protein>
    <recommendedName>
        <fullName evidence="6">LRAT domain-containing protein</fullName>
    </recommendedName>
</protein>
<evidence type="ECO:0000256" key="3">
    <source>
        <dbReference type="ARBA" id="ARBA00022801"/>
    </source>
</evidence>
<evidence type="ECO:0000256" key="1">
    <source>
        <dbReference type="ARBA" id="ARBA00007824"/>
    </source>
</evidence>
<dbReference type="PANTHER" id="PTHR13943">
    <property type="entry name" value="HRAS-LIKE SUPPRESSOR - RELATED"/>
    <property type="match status" value="1"/>
</dbReference>
<dbReference type="GO" id="GO:0005737">
    <property type="term" value="C:cytoplasm"/>
    <property type="evidence" value="ECO:0007669"/>
    <property type="project" value="TreeGrafter"/>
</dbReference>
<keyword evidence="3" id="KW-0378">Hydrolase</keyword>
<evidence type="ECO:0000313" key="7">
    <source>
        <dbReference type="EMBL" id="PVD21637.1"/>
    </source>
</evidence>
<dbReference type="GO" id="GO:0008970">
    <property type="term" value="F:phospholipase A1 activity"/>
    <property type="evidence" value="ECO:0007669"/>
    <property type="project" value="TreeGrafter"/>
</dbReference>